<dbReference type="EMBL" id="CM029053">
    <property type="protein sequence ID" value="KAG2546244.1"/>
    <property type="molecule type" value="Genomic_DNA"/>
</dbReference>
<protein>
    <submittedName>
        <fullName evidence="2">Uncharacterized protein</fullName>
    </submittedName>
</protein>
<dbReference type="Proteomes" id="UP000823388">
    <property type="component" value="Chromosome 9K"/>
</dbReference>
<evidence type="ECO:0000256" key="1">
    <source>
        <dbReference type="SAM" id="MobiDB-lite"/>
    </source>
</evidence>
<dbReference type="AlphaFoldDB" id="A0A8T0NHC0"/>
<accession>A0A8T0NHC0</accession>
<feature type="compositionally biased region" description="Pro residues" evidence="1">
    <location>
        <begin position="79"/>
        <end position="88"/>
    </location>
</feature>
<feature type="region of interest" description="Disordered" evidence="1">
    <location>
        <begin position="1"/>
        <end position="88"/>
    </location>
</feature>
<organism evidence="2 3">
    <name type="scientific">Panicum virgatum</name>
    <name type="common">Blackwell switchgrass</name>
    <dbReference type="NCBI Taxonomy" id="38727"/>
    <lineage>
        <taxon>Eukaryota</taxon>
        <taxon>Viridiplantae</taxon>
        <taxon>Streptophyta</taxon>
        <taxon>Embryophyta</taxon>
        <taxon>Tracheophyta</taxon>
        <taxon>Spermatophyta</taxon>
        <taxon>Magnoliopsida</taxon>
        <taxon>Liliopsida</taxon>
        <taxon>Poales</taxon>
        <taxon>Poaceae</taxon>
        <taxon>PACMAD clade</taxon>
        <taxon>Panicoideae</taxon>
        <taxon>Panicodae</taxon>
        <taxon>Paniceae</taxon>
        <taxon>Panicinae</taxon>
        <taxon>Panicum</taxon>
        <taxon>Panicum sect. Hiantes</taxon>
    </lineage>
</organism>
<feature type="compositionally biased region" description="Polar residues" evidence="1">
    <location>
        <begin position="295"/>
        <end position="305"/>
    </location>
</feature>
<comment type="caution">
    <text evidence="2">The sequence shown here is derived from an EMBL/GenBank/DDBJ whole genome shotgun (WGS) entry which is preliminary data.</text>
</comment>
<reference evidence="2" key="1">
    <citation type="submission" date="2020-05" db="EMBL/GenBank/DDBJ databases">
        <title>WGS assembly of Panicum virgatum.</title>
        <authorList>
            <person name="Lovell J.T."/>
            <person name="Jenkins J."/>
            <person name="Shu S."/>
            <person name="Juenger T.E."/>
            <person name="Schmutz J."/>
        </authorList>
    </citation>
    <scope>NUCLEOTIDE SEQUENCE</scope>
    <source>
        <strain evidence="2">AP13</strain>
    </source>
</reference>
<gene>
    <name evidence="2" type="ORF">PVAP13_9KG043386</name>
</gene>
<keyword evidence="3" id="KW-1185">Reference proteome</keyword>
<evidence type="ECO:0000313" key="3">
    <source>
        <dbReference type="Proteomes" id="UP000823388"/>
    </source>
</evidence>
<evidence type="ECO:0000313" key="2">
    <source>
        <dbReference type="EMBL" id="KAG2546244.1"/>
    </source>
</evidence>
<sequence>MRGSEEANRATPPPPPSSRRDPRRLDFNYLSTEEESDEETRATPPGPVVLDLEDLIEITRSKQEPRKRKVQISGRRLPPFVPPRRPQPIPAEVSSPHLHLDLEGGQGYLDRCCSNGETQGEIHRRPSGRDRVQKRGRWTRSRADNEVPVAEVCEVEEFFGQLWEIPSSAPPRASAAADSRQILTWILRDLVEQRRFTELDCFPVSQRDHLKPVRSVKLGEREWGCRIRPRLEKIEAVIMAGRGSGRGGRGWRPPLWPPYEEYPPSPPHPTMVSTREPTKGMGLPAREGHMAPSSIRGTTPTRLGR</sequence>
<feature type="region of interest" description="Disordered" evidence="1">
    <location>
        <begin position="262"/>
        <end position="305"/>
    </location>
</feature>
<feature type="compositionally biased region" description="Basic and acidic residues" evidence="1">
    <location>
        <begin position="120"/>
        <end position="133"/>
    </location>
</feature>
<name>A0A8T0NHC0_PANVG</name>
<proteinExistence type="predicted"/>
<feature type="region of interest" description="Disordered" evidence="1">
    <location>
        <begin position="117"/>
        <end position="137"/>
    </location>
</feature>